<name>A0A3Q3J5H2_MONAL</name>
<dbReference type="PANTHER" id="PTHR33332">
    <property type="entry name" value="REVERSE TRANSCRIPTASE DOMAIN-CONTAINING PROTEIN"/>
    <property type="match status" value="1"/>
</dbReference>
<evidence type="ECO:0000313" key="3">
    <source>
        <dbReference type="Proteomes" id="UP000261600"/>
    </source>
</evidence>
<dbReference type="SUPFAM" id="SSF56672">
    <property type="entry name" value="DNA/RNA polymerases"/>
    <property type="match status" value="1"/>
</dbReference>
<dbReference type="Proteomes" id="UP000261600">
    <property type="component" value="Unplaced"/>
</dbReference>
<reference evidence="2" key="2">
    <citation type="submission" date="2025-09" db="UniProtKB">
        <authorList>
            <consortium name="Ensembl"/>
        </authorList>
    </citation>
    <scope>IDENTIFICATION</scope>
</reference>
<evidence type="ECO:0000259" key="1">
    <source>
        <dbReference type="PROSITE" id="PS50878"/>
    </source>
</evidence>
<reference evidence="2" key="1">
    <citation type="submission" date="2025-08" db="UniProtKB">
        <authorList>
            <consortium name="Ensembl"/>
        </authorList>
    </citation>
    <scope>IDENTIFICATION</scope>
</reference>
<dbReference type="Ensembl" id="ENSMALT00000008650.1">
    <property type="protein sequence ID" value="ENSMALP00000008472.1"/>
    <property type="gene ID" value="ENSMALG00000006027.1"/>
</dbReference>
<evidence type="ECO:0000313" key="2">
    <source>
        <dbReference type="Ensembl" id="ENSMALP00000008472.1"/>
    </source>
</evidence>
<accession>A0A3Q3J5H2</accession>
<dbReference type="InterPro" id="IPR043502">
    <property type="entry name" value="DNA/RNA_pol_sf"/>
</dbReference>
<sequence length="360" mass="40679">MIATFYTANIQLEHRIGLRGTVLKWFTSYLTNRTFSVMIGDFSSTIAPLTSGVPQGSILAPLLFYLYMSPLGSVISRHNVHFHFYADDIQIYVPLTLGDSGALILLQNCIRDIKLWLSQNFLHLNEDKTENTVFSPDSAAVVHSLGALAPACTGTVRNFGVILDSNFDFDKQIRSVVKTSIYHLRLLMKVKPFLSYADLEKAIHAFIILRLDYCNALYVGISQSLLRKLQLVQNAAAQLLSNTPKFAHITPVLRSLHWLPIQYRINFKILLFVFKAINGLAPPYISNLLSVYVPHRTLRSSEHLSLVVPRARCKKWGERSFAVYGPRLWNSLPPELQAETELAAFKSTLKTHLFRQAFGI</sequence>
<protein>
    <recommendedName>
        <fullName evidence="1">Reverse transcriptase domain-containing protein</fullName>
    </recommendedName>
</protein>
<dbReference type="Pfam" id="PF00078">
    <property type="entry name" value="RVT_1"/>
    <property type="match status" value="1"/>
</dbReference>
<organism evidence="2 3">
    <name type="scientific">Monopterus albus</name>
    <name type="common">Swamp eel</name>
    <dbReference type="NCBI Taxonomy" id="43700"/>
    <lineage>
        <taxon>Eukaryota</taxon>
        <taxon>Metazoa</taxon>
        <taxon>Chordata</taxon>
        <taxon>Craniata</taxon>
        <taxon>Vertebrata</taxon>
        <taxon>Euteleostomi</taxon>
        <taxon>Actinopterygii</taxon>
        <taxon>Neopterygii</taxon>
        <taxon>Teleostei</taxon>
        <taxon>Neoteleostei</taxon>
        <taxon>Acanthomorphata</taxon>
        <taxon>Anabantaria</taxon>
        <taxon>Synbranchiformes</taxon>
        <taxon>Synbranchidae</taxon>
        <taxon>Monopterus</taxon>
    </lineage>
</organism>
<dbReference type="InterPro" id="IPR000477">
    <property type="entry name" value="RT_dom"/>
</dbReference>
<keyword evidence="3" id="KW-1185">Reference proteome</keyword>
<feature type="domain" description="Reverse transcriptase" evidence="1">
    <location>
        <begin position="1"/>
        <end position="163"/>
    </location>
</feature>
<proteinExistence type="predicted"/>
<dbReference type="PROSITE" id="PS50878">
    <property type="entry name" value="RT_POL"/>
    <property type="match status" value="1"/>
</dbReference>
<dbReference type="AlphaFoldDB" id="A0A3Q3J5H2"/>